<dbReference type="AlphaFoldDB" id="A0A9R1B1R9"/>
<feature type="compositionally biased region" description="Gly residues" evidence="1">
    <location>
        <begin position="110"/>
        <end position="119"/>
    </location>
</feature>
<feature type="region of interest" description="Disordered" evidence="1">
    <location>
        <begin position="17"/>
        <end position="49"/>
    </location>
</feature>
<feature type="region of interest" description="Disordered" evidence="1">
    <location>
        <begin position="77"/>
        <end position="119"/>
    </location>
</feature>
<feature type="compositionally biased region" description="Low complexity" evidence="1">
    <location>
        <begin position="17"/>
        <end position="31"/>
    </location>
</feature>
<proteinExistence type="predicted"/>
<protein>
    <submittedName>
        <fullName evidence="2">Uncharacterized protein</fullName>
    </submittedName>
</protein>
<name>A0A9R1B1R9_TRITD</name>
<feature type="compositionally biased region" description="Polar residues" evidence="1">
    <location>
        <begin position="33"/>
        <end position="49"/>
    </location>
</feature>
<organism evidence="2 3">
    <name type="scientific">Triticum turgidum subsp. durum</name>
    <name type="common">Durum wheat</name>
    <name type="synonym">Triticum durum</name>
    <dbReference type="NCBI Taxonomy" id="4567"/>
    <lineage>
        <taxon>Eukaryota</taxon>
        <taxon>Viridiplantae</taxon>
        <taxon>Streptophyta</taxon>
        <taxon>Embryophyta</taxon>
        <taxon>Tracheophyta</taxon>
        <taxon>Spermatophyta</taxon>
        <taxon>Magnoliopsida</taxon>
        <taxon>Liliopsida</taxon>
        <taxon>Poales</taxon>
        <taxon>Poaceae</taxon>
        <taxon>BOP clade</taxon>
        <taxon>Pooideae</taxon>
        <taxon>Triticodae</taxon>
        <taxon>Triticeae</taxon>
        <taxon>Triticinae</taxon>
        <taxon>Triticum</taxon>
    </lineage>
</organism>
<keyword evidence="3" id="KW-1185">Reference proteome</keyword>
<sequence length="119" mass="12631">MERNLPCHAAILVGGLSLLTPTPSSPPTHLSKAGNSSASETSDTGVSGSSALDLLCPMTLCQLRRSSWPVFHLQRSREAVKEEGMAEGRSLARNGEEKWRRRDAGERSGDGGGCVPEKG</sequence>
<feature type="compositionally biased region" description="Basic and acidic residues" evidence="1">
    <location>
        <begin position="94"/>
        <end position="109"/>
    </location>
</feature>
<accession>A0A9R1B1R9</accession>
<evidence type="ECO:0000256" key="1">
    <source>
        <dbReference type="SAM" id="MobiDB-lite"/>
    </source>
</evidence>
<feature type="compositionally biased region" description="Basic and acidic residues" evidence="1">
    <location>
        <begin position="77"/>
        <end position="86"/>
    </location>
</feature>
<dbReference type="Proteomes" id="UP000324705">
    <property type="component" value="Chromosome 6A"/>
</dbReference>
<gene>
    <name evidence="2" type="ORF">TRITD_6Av1G169470</name>
</gene>
<evidence type="ECO:0000313" key="2">
    <source>
        <dbReference type="EMBL" id="VAI48254.1"/>
    </source>
</evidence>
<dbReference type="EMBL" id="LT934121">
    <property type="protein sequence ID" value="VAI48254.1"/>
    <property type="molecule type" value="Genomic_DNA"/>
</dbReference>
<evidence type="ECO:0000313" key="3">
    <source>
        <dbReference type="Proteomes" id="UP000324705"/>
    </source>
</evidence>
<dbReference type="Gramene" id="TRITD6Av1G169470.1">
    <property type="protein sequence ID" value="TRITD6Av1G169470.1"/>
    <property type="gene ID" value="TRITD6Av1G169470"/>
</dbReference>
<reference evidence="2 3" key="1">
    <citation type="submission" date="2017-09" db="EMBL/GenBank/DDBJ databases">
        <authorList>
            <consortium name="International Durum Wheat Genome Sequencing Consortium (IDWGSC)"/>
            <person name="Milanesi L."/>
        </authorList>
    </citation>
    <scope>NUCLEOTIDE SEQUENCE [LARGE SCALE GENOMIC DNA]</scope>
    <source>
        <strain evidence="3">cv. Svevo</strain>
    </source>
</reference>